<feature type="transmembrane region" description="Helical" evidence="10">
    <location>
        <begin position="47"/>
        <end position="75"/>
    </location>
</feature>
<dbReference type="CDD" id="cd12916">
    <property type="entry name" value="VKOR_1"/>
    <property type="match status" value="1"/>
</dbReference>
<dbReference type="GO" id="GO:0048038">
    <property type="term" value="F:quinone binding"/>
    <property type="evidence" value="ECO:0007669"/>
    <property type="project" value="UniProtKB-KW"/>
</dbReference>
<keyword evidence="3 10" id="KW-0812">Transmembrane</keyword>
<protein>
    <recommendedName>
        <fullName evidence="11">Vitamin K epoxide reductase domain-containing protein</fullName>
    </recommendedName>
</protein>
<feature type="transmembrane region" description="Helical" evidence="10">
    <location>
        <begin position="106"/>
        <end position="131"/>
    </location>
</feature>
<feature type="transmembrane region" description="Helical" evidence="10">
    <location>
        <begin position="7"/>
        <end position="27"/>
    </location>
</feature>
<keyword evidence="8" id="KW-1015">Disulfide bond</keyword>
<accession>A0A1F4Y3M7</accession>
<sequence length="137" mass="14948">MKLTPYWLIAASFIGIGDTLYLAYYHFLGIVPTCAIGGCEIVLNSQYASVLGIPLSYLGLVYYVYFLALAILLAIDPESKGLRFGMLAYAAIGVLFSIGFELLQFFVIGALCLYCGISAATALLLFGLAVWHWKITK</sequence>
<dbReference type="Proteomes" id="UP000176568">
    <property type="component" value="Unassembled WGS sequence"/>
</dbReference>
<dbReference type="SMART" id="SM00756">
    <property type="entry name" value="VKc"/>
    <property type="match status" value="1"/>
</dbReference>
<organism evidence="12 13">
    <name type="scientific">Candidatus Adlerbacteria bacterium RIFOXYC1_FULL_48_26</name>
    <dbReference type="NCBI Taxonomy" id="1797247"/>
    <lineage>
        <taxon>Bacteria</taxon>
        <taxon>Candidatus Adleribacteriota</taxon>
    </lineage>
</organism>
<dbReference type="STRING" id="1797247.A2419_01860"/>
<dbReference type="GO" id="GO:0016020">
    <property type="term" value="C:membrane"/>
    <property type="evidence" value="ECO:0007669"/>
    <property type="project" value="UniProtKB-SubCell"/>
</dbReference>
<dbReference type="PANTHER" id="PTHR34573">
    <property type="entry name" value="VKC DOMAIN-CONTAINING PROTEIN"/>
    <property type="match status" value="1"/>
</dbReference>
<evidence type="ECO:0000313" key="12">
    <source>
        <dbReference type="EMBL" id="OGC88468.1"/>
    </source>
</evidence>
<feature type="transmembrane region" description="Helical" evidence="10">
    <location>
        <begin position="82"/>
        <end position="100"/>
    </location>
</feature>
<evidence type="ECO:0000256" key="6">
    <source>
        <dbReference type="ARBA" id="ARBA00023002"/>
    </source>
</evidence>
<dbReference type="EMBL" id="MEXB01000008">
    <property type="protein sequence ID" value="OGC88468.1"/>
    <property type="molecule type" value="Genomic_DNA"/>
</dbReference>
<dbReference type="Pfam" id="PF07884">
    <property type="entry name" value="VKOR"/>
    <property type="match status" value="1"/>
</dbReference>
<dbReference type="InterPro" id="IPR038354">
    <property type="entry name" value="VKOR_sf"/>
</dbReference>
<evidence type="ECO:0000256" key="7">
    <source>
        <dbReference type="ARBA" id="ARBA00023136"/>
    </source>
</evidence>
<evidence type="ECO:0000256" key="1">
    <source>
        <dbReference type="ARBA" id="ARBA00004141"/>
    </source>
</evidence>
<keyword evidence="6" id="KW-0560">Oxidoreductase</keyword>
<dbReference type="AlphaFoldDB" id="A0A1F4Y3M7"/>
<evidence type="ECO:0000313" key="13">
    <source>
        <dbReference type="Proteomes" id="UP000176568"/>
    </source>
</evidence>
<comment type="caution">
    <text evidence="12">The sequence shown here is derived from an EMBL/GenBank/DDBJ whole genome shotgun (WGS) entry which is preliminary data.</text>
</comment>
<evidence type="ECO:0000256" key="5">
    <source>
        <dbReference type="ARBA" id="ARBA00022989"/>
    </source>
</evidence>
<proteinExistence type="inferred from homology"/>
<name>A0A1F4Y3M7_9BACT</name>
<comment type="similarity">
    <text evidence="2">Belongs to the VKOR family.</text>
</comment>
<reference evidence="12 13" key="1">
    <citation type="journal article" date="2016" name="Nat. Commun.">
        <title>Thousands of microbial genomes shed light on interconnected biogeochemical processes in an aquifer system.</title>
        <authorList>
            <person name="Anantharaman K."/>
            <person name="Brown C.T."/>
            <person name="Hug L.A."/>
            <person name="Sharon I."/>
            <person name="Castelle C.J."/>
            <person name="Probst A.J."/>
            <person name="Thomas B.C."/>
            <person name="Singh A."/>
            <person name="Wilkins M.J."/>
            <person name="Karaoz U."/>
            <person name="Brodie E.L."/>
            <person name="Williams K.H."/>
            <person name="Hubbard S.S."/>
            <person name="Banfield J.F."/>
        </authorList>
    </citation>
    <scope>NUCLEOTIDE SEQUENCE [LARGE SCALE GENOMIC DNA]</scope>
</reference>
<dbReference type="Gene3D" id="1.20.1440.130">
    <property type="entry name" value="VKOR domain"/>
    <property type="match status" value="1"/>
</dbReference>
<evidence type="ECO:0000256" key="9">
    <source>
        <dbReference type="ARBA" id="ARBA00023284"/>
    </source>
</evidence>
<keyword evidence="9" id="KW-0676">Redox-active center</keyword>
<evidence type="ECO:0000256" key="2">
    <source>
        <dbReference type="ARBA" id="ARBA00006214"/>
    </source>
</evidence>
<feature type="domain" description="Vitamin K epoxide reductase" evidence="11">
    <location>
        <begin position="1"/>
        <end position="133"/>
    </location>
</feature>
<evidence type="ECO:0000256" key="8">
    <source>
        <dbReference type="ARBA" id="ARBA00023157"/>
    </source>
</evidence>
<comment type="subcellular location">
    <subcellularLocation>
        <location evidence="1">Membrane</location>
        <topology evidence="1">Multi-pass membrane protein</topology>
    </subcellularLocation>
</comment>
<keyword evidence="7 10" id="KW-0472">Membrane</keyword>
<dbReference type="PANTHER" id="PTHR34573:SF1">
    <property type="entry name" value="VITAMIN K EPOXIDE REDUCTASE DOMAIN-CONTAINING PROTEIN"/>
    <property type="match status" value="1"/>
</dbReference>
<dbReference type="InterPro" id="IPR012932">
    <property type="entry name" value="VKOR"/>
</dbReference>
<dbReference type="InterPro" id="IPR044698">
    <property type="entry name" value="VKOR/LTO1"/>
</dbReference>
<keyword evidence="5 10" id="KW-1133">Transmembrane helix</keyword>
<evidence type="ECO:0000256" key="10">
    <source>
        <dbReference type="SAM" id="Phobius"/>
    </source>
</evidence>
<dbReference type="GO" id="GO:0016491">
    <property type="term" value="F:oxidoreductase activity"/>
    <property type="evidence" value="ECO:0007669"/>
    <property type="project" value="UniProtKB-KW"/>
</dbReference>
<evidence type="ECO:0000256" key="4">
    <source>
        <dbReference type="ARBA" id="ARBA00022719"/>
    </source>
</evidence>
<gene>
    <name evidence="12" type="ORF">A2419_01860</name>
</gene>
<evidence type="ECO:0000256" key="3">
    <source>
        <dbReference type="ARBA" id="ARBA00022692"/>
    </source>
</evidence>
<keyword evidence="4" id="KW-0874">Quinone</keyword>
<evidence type="ECO:0000259" key="11">
    <source>
        <dbReference type="SMART" id="SM00756"/>
    </source>
</evidence>